<protein>
    <submittedName>
        <fullName evidence="2">Uncharacterized protein</fullName>
    </submittedName>
</protein>
<reference evidence="2 3" key="1">
    <citation type="submission" date="2020-07" db="EMBL/GenBank/DDBJ databases">
        <title>Definition of the novel symbiovar canariense within Mesorhizobium novociceri, a new species of genus Mesorhizobium nodulating Cicer canariense in the Caldera de Taburiente National Park (La Palma, Canary Islands).</title>
        <authorList>
            <person name="Leon-Barrios M."/>
            <person name="Perez-Yepez J."/>
            <person name="Flores-Felix J.D."/>
            <person name="Ramirez-Baena M.H."/>
            <person name="Pulido-Suarez L."/>
            <person name="Igual J.M."/>
            <person name="Velazquez E."/>
            <person name="Peix A."/>
        </authorList>
    </citation>
    <scope>NUCLEOTIDE SEQUENCE [LARGE SCALE GENOMIC DNA]</scope>
    <source>
        <strain evidence="2 3">CCANP35</strain>
    </source>
</reference>
<name>A0A838BG75_9HYPH</name>
<gene>
    <name evidence="2" type="ORF">H0241_30260</name>
</gene>
<keyword evidence="3" id="KW-1185">Reference proteome</keyword>
<dbReference type="AlphaFoldDB" id="A0A838BG75"/>
<evidence type="ECO:0000313" key="3">
    <source>
        <dbReference type="Proteomes" id="UP000558284"/>
    </source>
</evidence>
<feature type="chain" id="PRO_5032301961" evidence="1">
    <location>
        <begin position="26"/>
        <end position="101"/>
    </location>
</feature>
<proteinExistence type="predicted"/>
<keyword evidence="1" id="KW-0732">Signal</keyword>
<accession>A0A838BG75</accession>
<dbReference type="RefSeq" id="WP_181061432.1">
    <property type="nucleotide sequence ID" value="NZ_JACDTY010000024.1"/>
</dbReference>
<organism evidence="2 3">
    <name type="scientific">Mesorhizobium neociceri</name>
    <dbReference type="NCBI Taxonomy" id="1307853"/>
    <lineage>
        <taxon>Bacteria</taxon>
        <taxon>Pseudomonadati</taxon>
        <taxon>Pseudomonadota</taxon>
        <taxon>Alphaproteobacteria</taxon>
        <taxon>Hyphomicrobiales</taxon>
        <taxon>Phyllobacteriaceae</taxon>
        <taxon>Mesorhizobium</taxon>
    </lineage>
</organism>
<dbReference type="Proteomes" id="UP000558284">
    <property type="component" value="Unassembled WGS sequence"/>
</dbReference>
<evidence type="ECO:0000313" key="2">
    <source>
        <dbReference type="EMBL" id="MBA1144490.1"/>
    </source>
</evidence>
<comment type="caution">
    <text evidence="2">The sequence shown here is derived from an EMBL/GenBank/DDBJ whole genome shotgun (WGS) entry which is preliminary data.</text>
</comment>
<sequence length="101" mass="10497">MARHLVSTMFGAAIAILVSAVQAEAASQCAARTDIIKALGEKFRESETARGLVNPSVILEVFVSEQGTWTILATDTQGQSCVIMAGEGWDGATMVAALPGT</sequence>
<dbReference type="EMBL" id="JACDTY010000024">
    <property type="protein sequence ID" value="MBA1144490.1"/>
    <property type="molecule type" value="Genomic_DNA"/>
</dbReference>
<feature type="signal peptide" evidence="1">
    <location>
        <begin position="1"/>
        <end position="25"/>
    </location>
</feature>
<evidence type="ECO:0000256" key="1">
    <source>
        <dbReference type="SAM" id="SignalP"/>
    </source>
</evidence>